<accession>A0AAV4APP5</accession>
<dbReference type="AlphaFoldDB" id="A0AAV4APP5"/>
<feature type="region of interest" description="Disordered" evidence="1">
    <location>
        <begin position="1"/>
        <end position="84"/>
    </location>
</feature>
<keyword evidence="3" id="KW-1185">Reference proteome</keyword>
<evidence type="ECO:0000313" key="2">
    <source>
        <dbReference type="EMBL" id="GFO08274.1"/>
    </source>
</evidence>
<dbReference type="EMBL" id="BLXT01003952">
    <property type="protein sequence ID" value="GFO08274.1"/>
    <property type="molecule type" value="Genomic_DNA"/>
</dbReference>
<proteinExistence type="predicted"/>
<protein>
    <submittedName>
        <fullName evidence="2">Uncharacterized protein</fullName>
    </submittedName>
</protein>
<evidence type="ECO:0000256" key="1">
    <source>
        <dbReference type="SAM" id="MobiDB-lite"/>
    </source>
</evidence>
<feature type="compositionally biased region" description="Basic and acidic residues" evidence="1">
    <location>
        <begin position="27"/>
        <end position="36"/>
    </location>
</feature>
<reference evidence="2 3" key="1">
    <citation type="journal article" date="2021" name="Elife">
        <title>Chloroplast acquisition without the gene transfer in kleptoplastic sea slugs, Plakobranchus ocellatus.</title>
        <authorList>
            <person name="Maeda T."/>
            <person name="Takahashi S."/>
            <person name="Yoshida T."/>
            <person name="Shimamura S."/>
            <person name="Takaki Y."/>
            <person name="Nagai Y."/>
            <person name="Toyoda A."/>
            <person name="Suzuki Y."/>
            <person name="Arimoto A."/>
            <person name="Ishii H."/>
            <person name="Satoh N."/>
            <person name="Nishiyama T."/>
            <person name="Hasebe M."/>
            <person name="Maruyama T."/>
            <person name="Minagawa J."/>
            <person name="Obokata J."/>
            <person name="Shigenobu S."/>
        </authorList>
    </citation>
    <scope>NUCLEOTIDE SEQUENCE [LARGE SCALE GENOMIC DNA]</scope>
</reference>
<organism evidence="2 3">
    <name type="scientific">Plakobranchus ocellatus</name>
    <dbReference type="NCBI Taxonomy" id="259542"/>
    <lineage>
        <taxon>Eukaryota</taxon>
        <taxon>Metazoa</taxon>
        <taxon>Spiralia</taxon>
        <taxon>Lophotrochozoa</taxon>
        <taxon>Mollusca</taxon>
        <taxon>Gastropoda</taxon>
        <taxon>Heterobranchia</taxon>
        <taxon>Euthyneura</taxon>
        <taxon>Panpulmonata</taxon>
        <taxon>Sacoglossa</taxon>
        <taxon>Placobranchoidea</taxon>
        <taxon>Plakobranchidae</taxon>
        <taxon>Plakobranchus</taxon>
    </lineage>
</organism>
<sequence length="84" mass="9127">MDMLGNIDDNNSHQHRFLMPLLGTKTNSDDDSREENGNVDDSYSVRLSGFSQTSNRKIPADLRASSSPTVPPSLETNGCAVADD</sequence>
<evidence type="ECO:0000313" key="3">
    <source>
        <dbReference type="Proteomes" id="UP000735302"/>
    </source>
</evidence>
<dbReference type="Proteomes" id="UP000735302">
    <property type="component" value="Unassembled WGS sequence"/>
</dbReference>
<comment type="caution">
    <text evidence="2">The sequence shown here is derived from an EMBL/GenBank/DDBJ whole genome shotgun (WGS) entry which is preliminary data.</text>
</comment>
<name>A0AAV4APP5_9GAST</name>
<gene>
    <name evidence="2" type="ORF">PoB_003477900</name>
</gene>